<dbReference type="Gene3D" id="1.10.10.10">
    <property type="entry name" value="Winged helix-like DNA-binding domain superfamily/Winged helix DNA-binding domain"/>
    <property type="match status" value="1"/>
</dbReference>
<dbReference type="PANTHER" id="PTHR33164">
    <property type="entry name" value="TRANSCRIPTIONAL REGULATOR, MARR FAMILY"/>
    <property type="match status" value="1"/>
</dbReference>
<keyword evidence="3" id="KW-0804">Transcription</keyword>
<dbReference type="PRINTS" id="PR00598">
    <property type="entry name" value="HTHMARR"/>
</dbReference>
<dbReference type="InterPro" id="IPR036390">
    <property type="entry name" value="WH_DNA-bd_sf"/>
</dbReference>
<proteinExistence type="predicted"/>
<dbReference type="OrthoDB" id="582199at2"/>
<dbReference type="GO" id="GO:0003700">
    <property type="term" value="F:DNA-binding transcription factor activity"/>
    <property type="evidence" value="ECO:0007669"/>
    <property type="project" value="InterPro"/>
</dbReference>
<dbReference type="PROSITE" id="PS50995">
    <property type="entry name" value="HTH_MARR_2"/>
    <property type="match status" value="1"/>
</dbReference>
<name>A0A4R6FCS8_9SPHN</name>
<evidence type="ECO:0000313" key="6">
    <source>
        <dbReference type="Proteomes" id="UP000295493"/>
    </source>
</evidence>
<dbReference type="GO" id="GO:0003677">
    <property type="term" value="F:DNA binding"/>
    <property type="evidence" value="ECO:0007669"/>
    <property type="project" value="UniProtKB-KW"/>
</dbReference>
<feature type="domain" description="HTH marR-type" evidence="4">
    <location>
        <begin position="9"/>
        <end position="142"/>
    </location>
</feature>
<dbReference type="InterPro" id="IPR039422">
    <property type="entry name" value="MarR/SlyA-like"/>
</dbReference>
<sequence>MNTRRIQMESEYVRRLLPAGRNSRRAADRALTACGLSAAGAWPVLYIRRMGEGIRQSALAEMLEVENASLVRQLNLLAEAKLVDRRPDPTDGRANLLYLTREGHEMADRVEVIIGEVRERALAQVSDDQLRIALEVLDLVGDALDDGEGAQG</sequence>
<dbReference type="SUPFAM" id="SSF46785">
    <property type="entry name" value="Winged helix' DNA-binding domain"/>
    <property type="match status" value="1"/>
</dbReference>
<dbReference type="EMBL" id="SNWD01000014">
    <property type="protein sequence ID" value="TDN79029.1"/>
    <property type="molecule type" value="Genomic_DNA"/>
</dbReference>
<dbReference type="AlphaFoldDB" id="A0A4R6FCS8"/>
<dbReference type="PANTHER" id="PTHR33164:SF64">
    <property type="entry name" value="TRANSCRIPTIONAL REGULATOR SLYA"/>
    <property type="match status" value="1"/>
</dbReference>
<dbReference type="InterPro" id="IPR036388">
    <property type="entry name" value="WH-like_DNA-bd_sf"/>
</dbReference>
<dbReference type="GO" id="GO:0006950">
    <property type="term" value="P:response to stress"/>
    <property type="evidence" value="ECO:0007669"/>
    <property type="project" value="TreeGrafter"/>
</dbReference>
<evidence type="ECO:0000256" key="3">
    <source>
        <dbReference type="ARBA" id="ARBA00023163"/>
    </source>
</evidence>
<evidence type="ECO:0000256" key="2">
    <source>
        <dbReference type="ARBA" id="ARBA00023125"/>
    </source>
</evidence>
<evidence type="ECO:0000256" key="1">
    <source>
        <dbReference type="ARBA" id="ARBA00023015"/>
    </source>
</evidence>
<comment type="caution">
    <text evidence="5">The sequence shown here is derived from an EMBL/GenBank/DDBJ whole genome shotgun (WGS) entry which is preliminary data.</text>
</comment>
<organism evidence="5 6">
    <name type="scientific">Stakelama pacifica</name>
    <dbReference type="NCBI Taxonomy" id="517720"/>
    <lineage>
        <taxon>Bacteria</taxon>
        <taxon>Pseudomonadati</taxon>
        <taxon>Pseudomonadota</taxon>
        <taxon>Alphaproteobacteria</taxon>
        <taxon>Sphingomonadales</taxon>
        <taxon>Sphingomonadaceae</taxon>
        <taxon>Stakelama</taxon>
    </lineage>
</organism>
<evidence type="ECO:0000313" key="5">
    <source>
        <dbReference type="EMBL" id="TDN79029.1"/>
    </source>
</evidence>
<dbReference type="RefSeq" id="WP_133496747.1">
    <property type="nucleotide sequence ID" value="NZ_BMLU01000013.1"/>
</dbReference>
<dbReference type="SMART" id="SM00347">
    <property type="entry name" value="HTH_MARR"/>
    <property type="match status" value="1"/>
</dbReference>
<keyword evidence="1" id="KW-0805">Transcription regulation</keyword>
<protein>
    <submittedName>
        <fullName evidence="5">MarR family transcriptional regulator</fullName>
    </submittedName>
</protein>
<keyword evidence="2" id="KW-0238">DNA-binding</keyword>
<reference evidence="5 6" key="1">
    <citation type="submission" date="2019-03" db="EMBL/GenBank/DDBJ databases">
        <title>Genomic Encyclopedia of Type Strains, Phase IV (KMG-IV): sequencing the most valuable type-strain genomes for metagenomic binning, comparative biology and taxonomic classification.</title>
        <authorList>
            <person name="Goeker M."/>
        </authorList>
    </citation>
    <scope>NUCLEOTIDE SEQUENCE [LARGE SCALE GENOMIC DNA]</scope>
    <source>
        <strain evidence="5 6">DSM 25059</strain>
    </source>
</reference>
<dbReference type="Pfam" id="PF12802">
    <property type="entry name" value="MarR_2"/>
    <property type="match status" value="1"/>
</dbReference>
<keyword evidence="6" id="KW-1185">Reference proteome</keyword>
<dbReference type="Proteomes" id="UP000295493">
    <property type="component" value="Unassembled WGS sequence"/>
</dbReference>
<gene>
    <name evidence="5" type="ORF">EV664_11465</name>
</gene>
<accession>A0A4R6FCS8</accession>
<dbReference type="InterPro" id="IPR000835">
    <property type="entry name" value="HTH_MarR-typ"/>
</dbReference>
<evidence type="ECO:0000259" key="4">
    <source>
        <dbReference type="PROSITE" id="PS50995"/>
    </source>
</evidence>